<dbReference type="Gene3D" id="1.10.1200.10">
    <property type="entry name" value="ACP-like"/>
    <property type="match status" value="1"/>
</dbReference>
<dbReference type="InterPro" id="IPR036736">
    <property type="entry name" value="ACP-like_sf"/>
</dbReference>
<organism evidence="2 3">
    <name type="scientific">Dictyobacter arantiisoli</name>
    <dbReference type="NCBI Taxonomy" id="2014874"/>
    <lineage>
        <taxon>Bacteria</taxon>
        <taxon>Bacillati</taxon>
        <taxon>Chloroflexota</taxon>
        <taxon>Ktedonobacteria</taxon>
        <taxon>Ktedonobacterales</taxon>
        <taxon>Dictyobacteraceae</taxon>
        <taxon>Dictyobacter</taxon>
    </lineage>
</organism>
<dbReference type="NCBIfam" id="NF005502">
    <property type="entry name" value="PRK07117.1"/>
    <property type="match status" value="1"/>
</dbReference>
<keyword evidence="3" id="KW-1185">Reference proteome</keyword>
<dbReference type="Proteomes" id="UP000322530">
    <property type="component" value="Unassembled WGS sequence"/>
</dbReference>
<dbReference type="Pfam" id="PF00550">
    <property type="entry name" value="PP-binding"/>
    <property type="match status" value="1"/>
</dbReference>
<dbReference type="InterPro" id="IPR009081">
    <property type="entry name" value="PP-bd_ACP"/>
</dbReference>
<evidence type="ECO:0000313" key="2">
    <source>
        <dbReference type="EMBL" id="GCF07140.1"/>
    </source>
</evidence>
<feature type="domain" description="Carrier" evidence="1">
    <location>
        <begin position="12"/>
        <end position="66"/>
    </location>
</feature>
<accession>A0A5A5T6P0</accession>
<dbReference type="EMBL" id="BIXY01000006">
    <property type="protein sequence ID" value="GCF07140.1"/>
    <property type="molecule type" value="Genomic_DNA"/>
</dbReference>
<reference evidence="2 3" key="1">
    <citation type="submission" date="2019-01" db="EMBL/GenBank/DDBJ databases">
        <title>Draft genome sequence of Dictyobacter sp. Uno17.</title>
        <authorList>
            <person name="Wang C.M."/>
            <person name="Zheng Y."/>
            <person name="Sakai Y."/>
            <person name="Abe K."/>
            <person name="Yokota A."/>
            <person name="Yabe S."/>
        </authorList>
    </citation>
    <scope>NUCLEOTIDE SEQUENCE [LARGE SCALE GENOMIC DNA]</scope>
    <source>
        <strain evidence="2 3">Uno17</strain>
    </source>
</reference>
<comment type="caution">
    <text evidence="2">The sequence shown here is derived from an EMBL/GenBank/DDBJ whole genome shotgun (WGS) entry which is preliminary data.</text>
</comment>
<evidence type="ECO:0000313" key="3">
    <source>
        <dbReference type="Proteomes" id="UP000322530"/>
    </source>
</evidence>
<dbReference type="SUPFAM" id="SSF47336">
    <property type="entry name" value="ACP-like"/>
    <property type="match status" value="1"/>
</dbReference>
<evidence type="ECO:0000259" key="1">
    <source>
        <dbReference type="Pfam" id="PF00550"/>
    </source>
</evidence>
<protein>
    <submittedName>
        <fullName evidence="2">Polyketide biosynthesis acyl-carrier-protein AcpK</fullName>
    </submittedName>
</protein>
<name>A0A5A5T6P0_9CHLR</name>
<dbReference type="AlphaFoldDB" id="A0A5A5T6P0"/>
<gene>
    <name evidence="2" type="primary">acpK</name>
    <name evidence="2" type="ORF">KDI_07040</name>
</gene>
<sequence>MIRHCYEVLPELEGHEFKPGESLTDLGANSIDRAEIVTLTLESLSLHMPRVALAGINTIDGLVDTLYRKLQSA</sequence>
<proteinExistence type="predicted"/>